<dbReference type="RefSeq" id="WP_110524095.1">
    <property type="nucleotide sequence ID" value="NZ_QKOE01000005.1"/>
</dbReference>
<dbReference type="PANTHER" id="PTHR39431">
    <property type="entry name" value="FRPA/C-RELATED PROTEIN"/>
    <property type="match status" value="1"/>
</dbReference>
<organism evidence="2 3">
    <name type="scientific">Parazoarcus communis SWub3 = DSM 12120</name>
    <dbReference type="NCBI Taxonomy" id="1121029"/>
    <lineage>
        <taxon>Bacteria</taxon>
        <taxon>Pseudomonadati</taxon>
        <taxon>Pseudomonadota</taxon>
        <taxon>Betaproteobacteria</taxon>
        <taxon>Rhodocyclales</taxon>
        <taxon>Zoogloeaceae</taxon>
        <taxon>Parazoarcus</taxon>
    </lineage>
</organism>
<dbReference type="OrthoDB" id="9773411at2"/>
<comment type="caution">
    <text evidence="2">The sequence shown here is derived from an EMBL/GenBank/DDBJ whole genome shotgun (WGS) entry which is preliminary data.</text>
</comment>
<accession>A0A323UWF2</accession>
<dbReference type="EMBL" id="QKOE01000005">
    <property type="protein sequence ID" value="PZA16869.1"/>
    <property type="molecule type" value="Genomic_DNA"/>
</dbReference>
<dbReference type="PANTHER" id="PTHR39431:SF1">
    <property type="entry name" value="FRPA_C-RELATED PROTEIN"/>
    <property type="match status" value="1"/>
</dbReference>
<evidence type="ECO:0000256" key="1">
    <source>
        <dbReference type="SAM" id="MobiDB-lite"/>
    </source>
</evidence>
<dbReference type="Proteomes" id="UP000248259">
    <property type="component" value="Unassembled WGS sequence"/>
</dbReference>
<feature type="region of interest" description="Disordered" evidence="1">
    <location>
        <begin position="92"/>
        <end position="113"/>
    </location>
</feature>
<name>A0A323UWF2_9RHOO</name>
<gene>
    <name evidence="2" type="ORF">DNK49_09465</name>
</gene>
<protein>
    <recommendedName>
        <fullName evidence="4">VCBS repeat-containing protein</fullName>
    </recommendedName>
</protein>
<dbReference type="AlphaFoldDB" id="A0A323UWF2"/>
<keyword evidence="3" id="KW-1185">Reference proteome</keyword>
<feature type="compositionally biased region" description="Polar residues" evidence="1">
    <location>
        <begin position="95"/>
        <end position="113"/>
    </location>
</feature>
<evidence type="ECO:0000313" key="3">
    <source>
        <dbReference type="Proteomes" id="UP000248259"/>
    </source>
</evidence>
<sequence length="337" mass="36556">MKIVSSAIEMQSTHVSMQQFDMRERLDMWRSGNQQAPVPTQQVRLSTEGLAAQQAEATQGIDAAEDTDPRLSVLIRMIEFLTGRPVKVMKLGDLQNPSPTEQPQGVGSGGTNTPQAGFGIEYDFEARYSEFEQVSFAASGIVRTADGAEIRFDLGFSMQRRYSESVSMQFRAGDVRVKDPLVLDFGGPNAALSDARFEFDLDGDGNKERIPFAGGSGFLAFDRNHNGRIDDGRELFGPTSGNGFAELSRLDSDGNNWIDENDAAFTQLRIWQPAADGGGTLKTLAEAGVGALYLGRVDTAFSLRNAANETLGLMRASSIYLREDGSTGTVSQIDLSV</sequence>
<proteinExistence type="predicted"/>
<evidence type="ECO:0008006" key="4">
    <source>
        <dbReference type="Google" id="ProtNLM"/>
    </source>
</evidence>
<evidence type="ECO:0000313" key="2">
    <source>
        <dbReference type="EMBL" id="PZA16869.1"/>
    </source>
</evidence>
<reference evidence="2 3" key="1">
    <citation type="submission" date="2018-06" db="EMBL/GenBank/DDBJ databases">
        <title>Azoarcus communis strain SWub3 genome.</title>
        <authorList>
            <person name="Zorraquino Salvo V."/>
            <person name="Toubiana D."/>
            <person name="Blumwald E."/>
        </authorList>
    </citation>
    <scope>NUCLEOTIDE SEQUENCE [LARGE SCALE GENOMIC DNA]</scope>
    <source>
        <strain evidence="2 3">SWub3</strain>
    </source>
</reference>